<proteinExistence type="predicted"/>
<dbReference type="EMBL" id="SNRW01034466">
    <property type="protein sequence ID" value="KAA6355536.1"/>
    <property type="molecule type" value="Genomic_DNA"/>
</dbReference>
<comment type="caution">
    <text evidence="2">The sequence shown here is derived from an EMBL/GenBank/DDBJ whole genome shotgun (WGS) entry which is preliminary data.</text>
</comment>
<dbReference type="GO" id="GO:0005524">
    <property type="term" value="F:ATP binding"/>
    <property type="evidence" value="ECO:0007669"/>
    <property type="project" value="InterPro"/>
</dbReference>
<dbReference type="GO" id="GO:0004672">
    <property type="term" value="F:protein kinase activity"/>
    <property type="evidence" value="ECO:0007669"/>
    <property type="project" value="InterPro"/>
</dbReference>
<dbReference type="AlphaFoldDB" id="A0A5J4TAX6"/>
<dbReference type="Proteomes" id="UP000324800">
    <property type="component" value="Unassembled WGS sequence"/>
</dbReference>
<reference evidence="2 3" key="1">
    <citation type="submission" date="2019-03" db="EMBL/GenBank/DDBJ databases">
        <title>Single cell metagenomics reveals metabolic interactions within the superorganism composed of flagellate Streblomastix strix and complex community of Bacteroidetes bacteria on its surface.</title>
        <authorList>
            <person name="Treitli S.C."/>
            <person name="Kolisko M."/>
            <person name="Husnik F."/>
            <person name="Keeling P."/>
            <person name="Hampl V."/>
        </authorList>
    </citation>
    <scope>NUCLEOTIDE SEQUENCE [LARGE SCALE GENOMIC DNA]</scope>
    <source>
        <strain evidence="2">ST1C</strain>
    </source>
</reference>
<dbReference type="SUPFAM" id="SSF56112">
    <property type="entry name" value="Protein kinase-like (PK-like)"/>
    <property type="match status" value="1"/>
</dbReference>
<evidence type="ECO:0000259" key="1">
    <source>
        <dbReference type="PROSITE" id="PS50011"/>
    </source>
</evidence>
<evidence type="ECO:0000313" key="2">
    <source>
        <dbReference type="EMBL" id="KAA6355536.1"/>
    </source>
</evidence>
<feature type="non-terminal residue" evidence="2">
    <location>
        <position position="294"/>
    </location>
</feature>
<organism evidence="2 3">
    <name type="scientific">Streblomastix strix</name>
    <dbReference type="NCBI Taxonomy" id="222440"/>
    <lineage>
        <taxon>Eukaryota</taxon>
        <taxon>Metamonada</taxon>
        <taxon>Preaxostyla</taxon>
        <taxon>Oxymonadida</taxon>
        <taxon>Streblomastigidae</taxon>
        <taxon>Streblomastix</taxon>
    </lineage>
</organism>
<gene>
    <name evidence="2" type="ORF">EZS28_048937</name>
</gene>
<feature type="domain" description="Protein kinase" evidence="1">
    <location>
        <begin position="1"/>
        <end position="94"/>
    </location>
</feature>
<evidence type="ECO:0000313" key="3">
    <source>
        <dbReference type="Proteomes" id="UP000324800"/>
    </source>
</evidence>
<name>A0A5J4TAX6_9EUKA</name>
<dbReference type="InterPro" id="IPR000719">
    <property type="entry name" value="Prot_kinase_dom"/>
</dbReference>
<accession>A0A5J4TAX6</accession>
<protein>
    <recommendedName>
        <fullName evidence="1">Protein kinase domain-containing protein</fullName>
    </recommendedName>
</protein>
<sequence length="294" mass="33432">MVDLQQKPPAEENLSNSREQQDIFNFGAVLFALAELNEFPVILNNKLGDQISPISPFSFNKLHDGPAQRIIRSLLEKDPTLRPNAEQLLANQYIQDRITSWRQTSNSNSQSNPIVSPQEQFSIYRTYFSQLLVDIAGSSNDAKLALAKNDVFVEFVNILRWASVQNNQLARPLQEWICVATILLTEDQQEAANIAHETEIIQELHVLIGTILSLDEVKFVHGKALNILAHLGGFPQKKKMFEMGIAQSIVKHIKSIECDVVEKILLSIMNMFIFKQSFFKGRDKHPYLSECQRN</sequence>
<dbReference type="InterPro" id="IPR011009">
    <property type="entry name" value="Kinase-like_dom_sf"/>
</dbReference>
<dbReference type="Gene3D" id="1.10.510.10">
    <property type="entry name" value="Transferase(Phosphotransferase) domain 1"/>
    <property type="match status" value="1"/>
</dbReference>
<dbReference type="PROSITE" id="PS50011">
    <property type="entry name" value="PROTEIN_KINASE_DOM"/>
    <property type="match status" value="1"/>
</dbReference>